<feature type="compositionally biased region" description="Basic and acidic residues" evidence="1">
    <location>
        <begin position="88"/>
        <end position="108"/>
    </location>
</feature>
<protein>
    <submittedName>
        <fullName evidence="2">Uncharacterized protein</fullName>
    </submittedName>
</protein>
<dbReference type="AlphaFoldDB" id="A0A371CSL4"/>
<accession>A0A371CSL4</accession>
<keyword evidence="3" id="KW-1185">Reference proteome</keyword>
<evidence type="ECO:0000313" key="2">
    <source>
        <dbReference type="EMBL" id="RDX43284.1"/>
    </source>
</evidence>
<gene>
    <name evidence="2" type="ORF">OH76DRAFT_1545030</name>
</gene>
<feature type="compositionally biased region" description="Polar residues" evidence="1">
    <location>
        <begin position="39"/>
        <end position="50"/>
    </location>
</feature>
<evidence type="ECO:0000313" key="3">
    <source>
        <dbReference type="Proteomes" id="UP000256964"/>
    </source>
</evidence>
<sequence>MSSVMPPLAAELTPLKASLTVQHRALDEFLGVLRQAQASQSSRTTLSSGRVSVHPYAKATKSFDEEGTARKKRRGDAGTKSPSSRSMLKRDNCRRLERNPVERGDLRGSGRPRGANFSKHAPPSSHSRMQQGLDQALPNDAESSSAHPLSYRDSANGGLCWYISRLASPSMPTATT</sequence>
<organism evidence="2 3">
    <name type="scientific">Lentinus brumalis</name>
    <dbReference type="NCBI Taxonomy" id="2498619"/>
    <lineage>
        <taxon>Eukaryota</taxon>
        <taxon>Fungi</taxon>
        <taxon>Dikarya</taxon>
        <taxon>Basidiomycota</taxon>
        <taxon>Agaricomycotina</taxon>
        <taxon>Agaricomycetes</taxon>
        <taxon>Polyporales</taxon>
        <taxon>Polyporaceae</taxon>
        <taxon>Lentinus</taxon>
    </lineage>
</organism>
<reference evidence="2 3" key="1">
    <citation type="journal article" date="2018" name="Biotechnol. Biofuels">
        <title>Integrative visual omics of the white-rot fungus Polyporus brumalis exposes the biotechnological potential of its oxidative enzymes for delignifying raw plant biomass.</title>
        <authorList>
            <person name="Miyauchi S."/>
            <person name="Rancon A."/>
            <person name="Drula E."/>
            <person name="Hage H."/>
            <person name="Chaduli D."/>
            <person name="Favel A."/>
            <person name="Grisel S."/>
            <person name="Henrissat B."/>
            <person name="Herpoel-Gimbert I."/>
            <person name="Ruiz-Duenas F.J."/>
            <person name="Chevret D."/>
            <person name="Hainaut M."/>
            <person name="Lin J."/>
            <person name="Wang M."/>
            <person name="Pangilinan J."/>
            <person name="Lipzen A."/>
            <person name="Lesage-Meessen L."/>
            <person name="Navarro D."/>
            <person name="Riley R."/>
            <person name="Grigoriev I.V."/>
            <person name="Zhou S."/>
            <person name="Raouche S."/>
            <person name="Rosso M.N."/>
        </authorList>
    </citation>
    <scope>NUCLEOTIDE SEQUENCE [LARGE SCALE GENOMIC DNA]</scope>
    <source>
        <strain evidence="2 3">BRFM 1820</strain>
    </source>
</reference>
<feature type="region of interest" description="Disordered" evidence="1">
    <location>
        <begin position="39"/>
        <end position="150"/>
    </location>
</feature>
<dbReference type="EMBL" id="KZ857467">
    <property type="protein sequence ID" value="RDX43284.1"/>
    <property type="molecule type" value="Genomic_DNA"/>
</dbReference>
<name>A0A371CSL4_9APHY</name>
<feature type="compositionally biased region" description="Polar residues" evidence="1">
    <location>
        <begin position="124"/>
        <end position="133"/>
    </location>
</feature>
<proteinExistence type="predicted"/>
<dbReference type="Proteomes" id="UP000256964">
    <property type="component" value="Unassembled WGS sequence"/>
</dbReference>
<evidence type="ECO:0000256" key="1">
    <source>
        <dbReference type="SAM" id="MobiDB-lite"/>
    </source>
</evidence>